<gene>
    <name evidence="1" type="ORF">RFI_10217</name>
</gene>
<comment type="caution">
    <text evidence="1">The sequence shown here is derived from an EMBL/GenBank/DDBJ whole genome shotgun (WGS) entry which is preliminary data.</text>
</comment>
<organism evidence="1 2">
    <name type="scientific">Reticulomyxa filosa</name>
    <dbReference type="NCBI Taxonomy" id="46433"/>
    <lineage>
        <taxon>Eukaryota</taxon>
        <taxon>Sar</taxon>
        <taxon>Rhizaria</taxon>
        <taxon>Retaria</taxon>
        <taxon>Foraminifera</taxon>
        <taxon>Monothalamids</taxon>
        <taxon>Reticulomyxidae</taxon>
        <taxon>Reticulomyxa</taxon>
    </lineage>
</organism>
<name>X6NML1_RETFI</name>
<sequence>MAGHPSGLLIISGDEHGQVRFWKVHKQRKWIKPIKVSNWPATRQKWSTVQCLTVSARGTFVAAGGSSDSEKTRGMICLYHIQNQDDIDIDKPMVFRSGDNSNLFAFAGITALCFTVNEMYLLACDLAGTIVCNVIVFSRQRGERKSDEFDLVKVIKSGVNSRINGICTHDQDKYVFCSNGSESYILACQFEQLIDTIEPVVFQRCLRANGDEDKTTGVLSTKHGLFLISKRLQLYQVITNSNGSRKEIILQIDRKTRLPNR</sequence>
<dbReference type="Gene3D" id="2.130.10.10">
    <property type="entry name" value="YVTN repeat-like/Quinoprotein amine dehydrogenase"/>
    <property type="match status" value="1"/>
</dbReference>
<keyword evidence="2" id="KW-1185">Reference proteome</keyword>
<reference evidence="1 2" key="1">
    <citation type="journal article" date="2013" name="Curr. Biol.">
        <title>The Genome of the Foraminiferan Reticulomyxa filosa.</title>
        <authorList>
            <person name="Glockner G."/>
            <person name="Hulsmann N."/>
            <person name="Schleicher M."/>
            <person name="Noegel A.A."/>
            <person name="Eichinger L."/>
            <person name="Gallinger C."/>
            <person name="Pawlowski J."/>
            <person name="Sierra R."/>
            <person name="Euteneuer U."/>
            <person name="Pillet L."/>
            <person name="Moustafa A."/>
            <person name="Platzer M."/>
            <person name="Groth M."/>
            <person name="Szafranski K."/>
            <person name="Schliwa M."/>
        </authorList>
    </citation>
    <scope>NUCLEOTIDE SEQUENCE [LARGE SCALE GENOMIC DNA]</scope>
</reference>
<proteinExistence type="predicted"/>
<evidence type="ECO:0000313" key="1">
    <source>
        <dbReference type="EMBL" id="ETO26914.1"/>
    </source>
</evidence>
<accession>X6NML1</accession>
<dbReference type="InterPro" id="IPR036322">
    <property type="entry name" value="WD40_repeat_dom_sf"/>
</dbReference>
<dbReference type="EMBL" id="ASPP01007571">
    <property type="protein sequence ID" value="ETO26914.1"/>
    <property type="molecule type" value="Genomic_DNA"/>
</dbReference>
<dbReference type="AlphaFoldDB" id="X6NML1"/>
<protein>
    <submittedName>
        <fullName evidence="1">Uncharacterized protein</fullName>
    </submittedName>
</protein>
<evidence type="ECO:0000313" key="2">
    <source>
        <dbReference type="Proteomes" id="UP000023152"/>
    </source>
</evidence>
<dbReference type="InterPro" id="IPR015943">
    <property type="entry name" value="WD40/YVTN_repeat-like_dom_sf"/>
</dbReference>
<dbReference type="Proteomes" id="UP000023152">
    <property type="component" value="Unassembled WGS sequence"/>
</dbReference>
<dbReference type="SUPFAM" id="SSF50978">
    <property type="entry name" value="WD40 repeat-like"/>
    <property type="match status" value="1"/>
</dbReference>